<dbReference type="OrthoDB" id="9908355at2759"/>
<feature type="transmembrane region" description="Helical" evidence="2">
    <location>
        <begin position="60"/>
        <end position="81"/>
    </location>
</feature>
<evidence type="ECO:0000313" key="3">
    <source>
        <dbReference type="Proteomes" id="UP000694857"/>
    </source>
</evidence>
<evidence type="ECO:0000256" key="1">
    <source>
        <dbReference type="SAM" id="MobiDB-lite"/>
    </source>
</evidence>
<dbReference type="InterPro" id="IPR031748">
    <property type="entry name" value="Frey"/>
</dbReference>
<accession>A0A8B8Y7S8</accession>
<keyword evidence="3" id="KW-1185">Reference proteome</keyword>
<evidence type="ECO:0000313" key="4">
    <source>
        <dbReference type="RefSeq" id="XP_036718382.1"/>
    </source>
</evidence>
<dbReference type="Pfam" id="PF15878">
    <property type="entry name" value="Frey"/>
    <property type="match status" value="1"/>
</dbReference>
<proteinExistence type="predicted"/>
<sequence length="207" mass="21447">MEVSSLAPALVLTRSPGMGALCELALGVGSRFRPSAGGGAGRSLEQGPKWKMVLAMRGALSPRAALSLLLLLNLILAAALLRPQPLRPQRPVPEEFSAPLELSEPLSGLVDGSISSFPYPFPSSAPSPTWWGRDALGEGTQVQPEGLLPNGICLGTSSADAKQILPPTHTLFSLLRLRGAPQAPMATRASTPSLPGPAAQAGRARHG</sequence>
<keyword evidence="2" id="KW-0812">Transmembrane</keyword>
<evidence type="ECO:0000256" key="2">
    <source>
        <dbReference type="SAM" id="Phobius"/>
    </source>
</evidence>
<dbReference type="Proteomes" id="UP000694857">
    <property type="component" value="Chromosome 8"/>
</dbReference>
<dbReference type="RefSeq" id="XP_036718382.1">
    <property type="nucleotide sequence ID" value="XM_036862487.1"/>
</dbReference>
<feature type="region of interest" description="Disordered" evidence="1">
    <location>
        <begin position="183"/>
        <end position="207"/>
    </location>
</feature>
<dbReference type="KEGG" id="bmus:118900176"/>
<protein>
    <submittedName>
        <fullName evidence="4">Uncharacterized protein C11orf94 homolog isoform X1</fullName>
    </submittedName>
</protein>
<dbReference type="GO" id="GO:0035036">
    <property type="term" value="P:sperm-egg recognition"/>
    <property type="evidence" value="ECO:0007669"/>
    <property type="project" value="TreeGrafter"/>
</dbReference>
<reference evidence="4" key="1">
    <citation type="submission" date="2025-08" db="UniProtKB">
        <authorList>
            <consortium name="RefSeq"/>
        </authorList>
    </citation>
    <scope>IDENTIFICATION</scope>
    <source>
        <tissue evidence="4">Epidermis and Blubber</tissue>
    </source>
</reference>
<dbReference type="PANTHER" id="PTHR37872">
    <property type="entry name" value="SIMILAR TO RIKEN CDNA 1700029I15"/>
    <property type="match status" value="1"/>
</dbReference>
<keyword evidence="2" id="KW-0472">Membrane</keyword>
<gene>
    <name evidence="4" type="primary">C8H11orf94</name>
</gene>
<keyword evidence="2" id="KW-1133">Transmembrane helix</keyword>
<name>A0A8B8Y7S8_BALMU</name>
<dbReference type="AlphaFoldDB" id="A0A8B8Y7S8"/>
<dbReference type="GeneID" id="118900176"/>
<dbReference type="CTD" id="143678"/>
<dbReference type="PANTHER" id="PTHR37872:SF1">
    <property type="entry name" value="PROTEIN FREY 1"/>
    <property type="match status" value="1"/>
</dbReference>
<dbReference type="GO" id="GO:0005789">
    <property type="term" value="C:endoplasmic reticulum membrane"/>
    <property type="evidence" value="ECO:0007669"/>
    <property type="project" value="TreeGrafter"/>
</dbReference>
<organism evidence="3 4">
    <name type="scientific">Balaenoptera musculus</name>
    <name type="common">Blue whale</name>
    <dbReference type="NCBI Taxonomy" id="9771"/>
    <lineage>
        <taxon>Eukaryota</taxon>
        <taxon>Metazoa</taxon>
        <taxon>Chordata</taxon>
        <taxon>Craniata</taxon>
        <taxon>Vertebrata</taxon>
        <taxon>Euteleostomi</taxon>
        <taxon>Mammalia</taxon>
        <taxon>Eutheria</taxon>
        <taxon>Laurasiatheria</taxon>
        <taxon>Artiodactyla</taxon>
        <taxon>Whippomorpha</taxon>
        <taxon>Cetacea</taxon>
        <taxon>Mysticeti</taxon>
        <taxon>Balaenopteridae</taxon>
        <taxon>Balaenoptera</taxon>
    </lineage>
</organism>
<dbReference type="GO" id="GO:0007342">
    <property type="term" value="P:fusion of sperm to egg plasma membrane involved in single fertilization"/>
    <property type="evidence" value="ECO:0007669"/>
    <property type="project" value="TreeGrafter"/>
</dbReference>